<gene>
    <name evidence="1" type="ORF">CLMAG_05810</name>
</gene>
<comment type="caution">
    <text evidence="1">The sequence shown here is derived from an EMBL/GenBank/DDBJ whole genome shotgun (WGS) entry which is preliminary data.</text>
</comment>
<keyword evidence="2" id="KW-1185">Reference proteome</keyword>
<protein>
    <submittedName>
        <fullName evidence="1">Uncharacterized protein</fullName>
    </submittedName>
</protein>
<name>A0A168E123_9CLOT</name>
<dbReference type="AlphaFoldDB" id="A0A168E123"/>
<organism evidence="1 2">
    <name type="scientific">Clostridium magnum DSM 2767</name>
    <dbReference type="NCBI Taxonomy" id="1121326"/>
    <lineage>
        <taxon>Bacteria</taxon>
        <taxon>Bacillati</taxon>
        <taxon>Bacillota</taxon>
        <taxon>Clostridia</taxon>
        <taxon>Eubacteriales</taxon>
        <taxon>Clostridiaceae</taxon>
        <taxon>Clostridium</taxon>
    </lineage>
</organism>
<accession>A0A168E123</accession>
<dbReference type="PATRIC" id="fig|1121326.3.peg.536"/>
<reference evidence="1 2" key="1">
    <citation type="submission" date="2016-04" db="EMBL/GenBank/DDBJ databases">
        <title>Genome sequence of Clostridium magnum DSM 2767.</title>
        <authorList>
            <person name="Poehlein A."/>
            <person name="Uhlig R."/>
            <person name="Fischer R."/>
            <person name="Bahl H."/>
            <person name="Daniel R."/>
        </authorList>
    </citation>
    <scope>NUCLEOTIDE SEQUENCE [LARGE SCALE GENOMIC DNA]</scope>
    <source>
        <strain evidence="1 2">DSM 2767</strain>
    </source>
</reference>
<sequence>MVIIIVIKELTPIELLKLSLEYSISKKHQKSLIERINKLERKPVKEDKPRKKVQATQESFL</sequence>
<dbReference type="EMBL" id="LWAE01000001">
    <property type="protein sequence ID" value="KZL93535.1"/>
    <property type="molecule type" value="Genomic_DNA"/>
</dbReference>
<evidence type="ECO:0000313" key="1">
    <source>
        <dbReference type="EMBL" id="KZL93535.1"/>
    </source>
</evidence>
<evidence type="ECO:0000313" key="2">
    <source>
        <dbReference type="Proteomes" id="UP000076603"/>
    </source>
</evidence>
<dbReference type="RefSeq" id="WP_066617668.1">
    <property type="nucleotide sequence ID" value="NZ_FQXL01000031.1"/>
</dbReference>
<proteinExistence type="predicted"/>
<dbReference type="Proteomes" id="UP000076603">
    <property type="component" value="Unassembled WGS sequence"/>
</dbReference>
<dbReference type="STRING" id="1121326.CLMAG_05810"/>